<evidence type="ECO:0000313" key="2">
    <source>
        <dbReference type="EMBL" id="CAF1381039.1"/>
    </source>
</evidence>
<dbReference type="Proteomes" id="UP000663832">
    <property type="component" value="Unassembled WGS sequence"/>
</dbReference>
<comment type="caution">
    <text evidence="2">The sequence shown here is derived from an EMBL/GenBank/DDBJ whole genome shotgun (WGS) entry which is preliminary data.</text>
</comment>
<evidence type="ECO:0000313" key="5">
    <source>
        <dbReference type="Proteomes" id="UP000663877"/>
    </source>
</evidence>
<dbReference type="AlphaFoldDB" id="A0A815JDY8"/>
<evidence type="ECO:0000313" key="3">
    <source>
        <dbReference type="EMBL" id="CAF1607630.1"/>
    </source>
</evidence>
<accession>A0A815JDY8</accession>
<dbReference type="OrthoDB" id="10008988at2759"/>
<sequence length="221" mass="25454">MAIDIKNTDTTNLLSILQREEEIIIKPFHPDTMEKNGAVECGKIVSRTNKILFNYQIGGKKHTSILSSILNHKIILFHPKTNQKILELYCNRVPFLSKISSKQNVRCITSLSNSFQSIGYLQQKFALNKLRYNVYNTDYKHAVSLILRKNYLVKRIQHRVSEFEIINKNEISSIGRIYPFSTDLERSQYGQAVAIKLPQDMNVELKATLLISALILKSRIN</sequence>
<protein>
    <submittedName>
        <fullName evidence="2">Uncharacterized protein</fullName>
    </submittedName>
</protein>
<dbReference type="Proteomes" id="UP000663877">
    <property type="component" value="Unassembled WGS sequence"/>
</dbReference>
<dbReference type="EMBL" id="CAJNOM010001430">
    <property type="protein sequence ID" value="CAF1607630.1"/>
    <property type="molecule type" value="Genomic_DNA"/>
</dbReference>
<dbReference type="EMBL" id="CAJNOI010000148">
    <property type="protein sequence ID" value="CAF1129817.1"/>
    <property type="molecule type" value="Genomic_DNA"/>
</dbReference>
<dbReference type="EMBL" id="CAJNOI010001088">
    <property type="protein sequence ID" value="CAF1381039.1"/>
    <property type="molecule type" value="Genomic_DNA"/>
</dbReference>
<reference evidence="2" key="1">
    <citation type="submission" date="2021-02" db="EMBL/GenBank/DDBJ databases">
        <authorList>
            <person name="Nowell W R."/>
        </authorList>
    </citation>
    <scope>NUCLEOTIDE SEQUENCE</scope>
</reference>
<organism evidence="2 5">
    <name type="scientific">Adineta steineri</name>
    <dbReference type="NCBI Taxonomy" id="433720"/>
    <lineage>
        <taxon>Eukaryota</taxon>
        <taxon>Metazoa</taxon>
        <taxon>Spiralia</taxon>
        <taxon>Gnathifera</taxon>
        <taxon>Rotifera</taxon>
        <taxon>Eurotatoria</taxon>
        <taxon>Bdelloidea</taxon>
        <taxon>Adinetida</taxon>
        <taxon>Adinetidae</taxon>
        <taxon>Adineta</taxon>
    </lineage>
</organism>
<keyword evidence="4" id="KW-1185">Reference proteome</keyword>
<proteinExistence type="predicted"/>
<name>A0A815JDY8_9BILA</name>
<evidence type="ECO:0000313" key="1">
    <source>
        <dbReference type="EMBL" id="CAF1129817.1"/>
    </source>
</evidence>
<gene>
    <name evidence="1" type="ORF">BJG266_LOCUS22933</name>
    <name evidence="2" type="ORF">BJG266_LOCUS36573</name>
    <name evidence="3" type="ORF">QVE165_LOCUS53557</name>
</gene>
<evidence type="ECO:0000313" key="4">
    <source>
        <dbReference type="Proteomes" id="UP000663832"/>
    </source>
</evidence>